<dbReference type="PANTHER" id="PTHR13420">
    <property type="entry name" value="UPF0235 PROTEIN C15ORF40"/>
    <property type="match status" value="1"/>
</dbReference>
<dbReference type="InterPro" id="IPR036591">
    <property type="entry name" value="YggU-like_sf"/>
</dbReference>
<dbReference type="KEGG" id="ssan:NX02_07285"/>
<dbReference type="HAMAP" id="MF_00634">
    <property type="entry name" value="UPF0235"/>
    <property type="match status" value="1"/>
</dbReference>
<dbReference type="PATRIC" id="fig|1123269.5.peg.1413"/>
<dbReference type="PANTHER" id="PTHR13420:SF7">
    <property type="entry name" value="UPF0235 PROTEIN C15ORF40"/>
    <property type="match status" value="1"/>
</dbReference>
<accession>W0AA36</accession>
<dbReference type="SMART" id="SM01152">
    <property type="entry name" value="DUF167"/>
    <property type="match status" value="1"/>
</dbReference>
<organism evidence="3 4">
    <name type="scientific">Sphingomonas sanxanigenens DSM 19645 = NX02</name>
    <dbReference type="NCBI Taxonomy" id="1123269"/>
    <lineage>
        <taxon>Bacteria</taxon>
        <taxon>Pseudomonadati</taxon>
        <taxon>Pseudomonadota</taxon>
        <taxon>Alphaproteobacteria</taxon>
        <taxon>Sphingomonadales</taxon>
        <taxon>Sphingomonadaceae</taxon>
        <taxon>Sphingomonas</taxon>
    </lineage>
</organism>
<dbReference type="eggNOG" id="COG1872">
    <property type="taxonomic scope" value="Bacteria"/>
</dbReference>
<comment type="similarity">
    <text evidence="1 2">Belongs to the UPF0235 family.</text>
</comment>
<dbReference type="InterPro" id="IPR003746">
    <property type="entry name" value="DUF167"/>
</dbReference>
<dbReference type="Pfam" id="PF02594">
    <property type="entry name" value="DUF167"/>
    <property type="match status" value="1"/>
</dbReference>
<sequence>MLPATPHAEGLRIAVRVTPRASRDAIEGVAADAAGRPELRVRITAAPVDGSANTAVIALLAKALDVPRRDTSLLSGTTARSKQLLVKGDPAVLSARLATLVGA</sequence>
<evidence type="ECO:0000313" key="3">
    <source>
        <dbReference type="EMBL" id="AHE53183.1"/>
    </source>
</evidence>
<dbReference type="HOGENOM" id="CLU_130694_3_0_5"/>
<reference evidence="3 4" key="1">
    <citation type="submission" date="2013-07" db="EMBL/GenBank/DDBJ databases">
        <title>Completed genome of Sphingomonas sanxanigenens NX02.</title>
        <authorList>
            <person name="Ma T."/>
            <person name="Huang H."/>
            <person name="Wu M."/>
            <person name="Li X."/>
            <person name="Li G."/>
        </authorList>
    </citation>
    <scope>NUCLEOTIDE SEQUENCE [LARGE SCALE GENOMIC DNA]</scope>
    <source>
        <strain evidence="3 4">NX02</strain>
    </source>
</reference>
<evidence type="ECO:0000313" key="4">
    <source>
        <dbReference type="Proteomes" id="UP000018851"/>
    </source>
</evidence>
<proteinExistence type="inferred from homology"/>
<evidence type="ECO:0000256" key="2">
    <source>
        <dbReference type="HAMAP-Rule" id="MF_00634"/>
    </source>
</evidence>
<keyword evidence="4" id="KW-1185">Reference proteome</keyword>
<dbReference type="AlphaFoldDB" id="W0AA36"/>
<gene>
    <name evidence="3" type="ORF">NX02_07285</name>
</gene>
<dbReference type="Proteomes" id="UP000018851">
    <property type="component" value="Chromosome"/>
</dbReference>
<dbReference type="SUPFAM" id="SSF69786">
    <property type="entry name" value="YggU-like"/>
    <property type="match status" value="1"/>
</dbReference>
<dbReference type="NCBIfam" id="TIGR00251">
    <property type="entry name" value="DUF167 family protein"/>
    <property type="match status" value="1"/>
</dbReference>
<dbReference type="OrthoDB" id="9801972at2"/>
<dbReference type="Gene3D" id="3.30.1200.10">
    <property type="entry name" value="YggU-like"/>
    <property type="match status" value="1"/>
</dbReference>
<dbReference type="STRING" id="1123269.NX02_07285"/>
<name>W0AA36_9SPHN</name>
<evidence type="ECO:0000256" key="1">
    <source>
        <dbReference type="ARBA" id="ARBA00010364"/>
    </source>
</evidence>
<protein>
    <recommendedName>
        <fullName evidence="2">UPF0235 protein NX02_07285</fullName>
    </recommendedName>
</protein>
<dbReference type="EMBL" id="CP006644">
    <property type="protein sequence ID" value="AHE53183.1"/>
    <property type="molecule type" value="Genomic_DNA"/>
</dbReference>
<dbReference type="RefSeq" id="WP_039996454.1">
    <property type="nucleotide sequence ID" value="NZ_CP006644.1"/>
</dbReference>
<dbReference type="GO" id="GO:0005737">
    <property type="term" value="C:cytoplasm"/>
    <property type="evidence" value="ECO:0007669"/>
    <property type="project" value="TreeGrafter"/>
</dbReference>